<dbReference type="InterPro" id="IPR036928">
    <property type="entry name" value="AS_sf"/>
</dbReference>
<organism evidence="4 5">
    <name type="scientific">Fusarium equiseti</name>
    <name type="common">Fusarium scirpi</name>
    <dbReference type="NCBI Taxonomy" id="61235"/>
    <lineage>
        <taxon>Eukaryota</taxon>
        <taxon>Fungi</taxon>
        <taxon>Dikarya</taxon>
        <taxon>Ascomycota</taxon>
        <taxon>Pezizomycotina</taxon>
        <taxon>Sordariomycetes</taxon>
        <taxon>Hypocreomycetidae</taxon>
        <taxon>Hypocreales</taxon>
        <taxon>Nectriaceae</taxon>
        <taxon>Fusarium</taxon>
        <taxon>Fusarium incarnatum-equiseti species complex</taxon>
    </lineage>
</organism>
<comment type="caution">
    <text evidence="4">The sequence shown here is derived from an EMBL/GenBank/DDBJ whole genome shotgun (WGS) entry which is preliminary data.</text>
</comment>
<dbReference type="Pfam" id="PF26053">
    <property type="entry name" value="DUF8016"/>
    <property type="match status" value="1"/>
</dbReference>
<dbReference type="EMBL" id="JAOQBH010000029">
    <property type="protein sequence ID" value="KAJ4113898.1"/>
    <property type="molecule type" value="Genomic_DNA"/>
</dbReference>
<feature type="signal peptide" evidence="1">
    <location>
        <begin position="1"/>
        <end position="15"/>
    </location>
</feature>
<gene>
    <name evidence="4" type="ORF">NW768_011428</name>
</gene>
<keyword evidence="5" id="KW-1185">Reference proteome</keyword>
<feature type="domain" description="Amidase" evidence="2">
    <location>
        <begin position="193"/>
        <end position="353"/>
    </location>
</feature>
<feature type="domain" description="Scytalone dehydratase-like protein Arp1 N-terminal" evidence="3">
    <location>
        <begin position="56"/>
        <end position="103"/>
    </location>
</feature>
<dbReference type="InterPro" id="IPR058329">
    <property type="entry name" value="Arp1_N"/>
</dbReference>
<evidence type="ECO:0000313" key="5">
    <source>
        <dbReference type="Proteomes" id="UP001152024"/>
    </source>
</evidence>
<dbReference type="PANTHER" id="PTHR46310">
    <property type="entry name" value="AMIDASE 1"/>
    <property type="match status" value="1"/>
</dbReference>
<dbReference type="InterPro" id="IPR023631">
    <property type="entry name" value="Amidase_dom"/>
</dbReference>
<dbReference type="Proteomes" id="UP001152024">
    <property type="component" value="Unassembled WGS sequence"/>
</dbReference>
<dbReference type="Pfam" id="PF01425">
    <property type="entry name" value="Amidase"/>
    <property type="match status" value="1"/>
</dbReference>
<evidence type="ECO:0000313" key="4">
    <source>
        <dbReference type="EMBL" id="KAJ4113898.1"/>
    </source>
</evidence>
<evidence type="ECO:0000259" key="2">
    <source>
        <dbReference type="Pfam" id="PF01425"/>
    </source>
</evidence>
<protein>
    <recommendedName>
        <fullName evidence="6">Amidase domain-containing protein</fullName>
    </recommendedName>
</protein>
<dbReference type="Gene3D" id="3.90.1300.10">
    <property type="entry name" value="Amidase signature (AS) domain"/>
    <property type="match status" value="1"/>
</dbReference>
<keyword evidence="1" id="KW-0732">Signal</keyword>
<dbReference type="PANTHER" id="PTHR46310:SF7">
    <property type="entry name" value="AMIDASE 1"/>
    <property type="match status" value="1"/>
</dbReference>
<evidence type="ECO:0008006" key="6">
    <source>
        <dbReference type="Google" id="ProtNLM"/>
    </source>
</evidence>
<sequence>MLLIALLSLTTSAAAEVLRPHGISISLNGVVYFVSPSPETKLPSTLRPSAGTGDPFAFAPITVVGNSTTTQDDLNKLFSEWKSKDDVWQPGFLDTVVVKNSADCKPGTDTFHDGIESVVSCADDSFKTPSGPYILNAHNGDLHRVYRLYDDFSGTFAESLLHLPDGKFQTLSAHTSSSSSLTIGVPSRLYYTRTKEQPLAGVRVAVKDLFDLEGVKSSRGNRAWYNLYPAANKTAPAIQNLIDAGAVIVGTQKLSQFANGENPTADWVSYSAPFNPRGDGYQGPSSSSSGAGASVASYPWLDIAVGSDTGGSIRGPAGVTGVFGNRPTHNLVTLDNAMPLSPAMDTAGFLTRDPELWGLAQAAMYKANYTVFAEQDVEYPQVIYTLGFPDNSTPNGAILHRFANDLADLLATNITEYDLNQDWASTAPEPVRDLLLTEFLNTTYPALITKQQIALVKEPFFRDYAAANEGRQPYINPAPSVRWAWGESQPDSILDDAIKNKTIFMDWFNQQVLPKDEDPKKCSTRILLHTDSTGSFGRRDNYRDPPRVPFGWSFSKLSIFSEAPDSVFPLGEVSGFSNITRHEEKLPVTVDVMVARGCDGLIPRLAQDLVAHGILEVPKTGRSLSGGSVLF</sequence>
<reference evidence="4" key="1">
    <citation type="submission" date="2022-09" db="EMBL/GenBank/DDBJ databases">
        <title>Fusarium specimens isolated from Avocado Roots.</title>
        <authorList>
            <person name="Stajich J."/>
            <person name="Roper C."/>
            <person name="Heimlech-Rivalta G."/>
        </authorList>
    </citation>
    <scope>NUCLEOTIDE SEQUENCE</scope>
    <source>
        <strain evidence="4">CF00095</strain>
    </source>
</reference>
<dbReference type="SUPFAM" id="SSF75304">
    <property type="entry name" value="Amidase signature (AS) enzymes"/>
    <property type="match status" value="1"/>
</dbReference>
<name>A0ABQ8QXH7_FUSEQ</name>
<evidence type="ECO:0000259" key="3">
    <source>
        <dbReference type="Pfam" id="PF26053"/>
    </source>
</evidence>
<proteinExistence type="predicted"/>
<accession>A0ABQ8QXH7</accession>
<feature type="chain" id="PRO_5046969880" description="Amidase domain-containing protein" evidence="1">
    <location>
        <begin position="16"/>
        <end position="631"/>
    </location>
</feature>
<evidence type="ECO:0000256" key="1">
    <source>
        <dbReference type="SAM" id="SignalP"/>
    </source>
</evidence>